<evidence type="ECO:0000256" key="1">
    <source>
        <dbReference type="ARBA" id="ARBA00023157"/>
    </source>
</evidence>
<sequence length="1077" mass="118218">SGTGNKESDKKPKEDRTGSSGTGNKESDKKPKEDRTRSGRTGNKESDKKPKEPKCKEVTIESINLQPKEIQLDGKVVSIKVSKQISIIPCTSGLTFGSNDNKVFALLGCRGVFSVCIQEKEAPEPSSNAKCNPPFSNVYGYCVIVERDAERTYSDSEARCSEYGGQLLDLENVVFSAAGIKDFEKLKGRKYFIKGGSFDNSFVSEIAERFKIPVADCHSALKRFSNKATVSDLNRPSALASLCPILDFKETNSVQLVNCQEKYGAICVESPKEDGDWTPFINSNKADKDGDDENLSNIAKSVAKGILTGIKLCKNPLAVKCRAVGTQTYYDKSNTNGLKLDRACDKNGIKCSNKKQDKGVTCPDFEIQFLCPKQTLKDCAVDSVRRECEQQRKECVMSPLGAVCVKKQKERTGKEVIGTDECTINSQTYQVFECESKGDPHYTTPDGSRIDFQGTCTYNLISTCNGYEGTADFPEFSVWSSNQKNDPSDKVSITKAFFFILAGFKYFFGENGNFSIDGLGRNPIEFADDQIEIDAQPKGNTFLFTIRTKHCITIRWDNRQGLSVLIPESYKNSVCGICGNFDGDPTNDLTIPGSNKIVTEDVLGRYHMVAGESGNGCVDVTNIPKACSPEDQKKFSALDACGHLNPDINDNFASKVLTGCGGESKKKNKNRLANIFNNCVRDHCWLANFTAIGRCHALESAIEEVSRTLALNDPKLDDLWRKSSGCDKDAEVLCGGRENTVYSSSYLQHCQDSCAERTKSVTCRDLERRSGCVCKEGYLLDAKLNCVPEIECDKSCVALSEKGERIQLQDGETVVKEPCRKTLTCKKGVLEETKLTQCSANAECVNNGKTCACKAGFQGNGYECNSLINCRKGYKASGTKCLKLSLEKATWQTAAVSCGADGAQLARYDSDLDLPIGEFLESAVQEYIQSTGTSRSIPCREKSSCNAPKNQNIASIRCKDTKFVKDCEGKLQISSDRTKFTVGVGCKATDFIVETVDSKNFISRQSISAWIGGNTNVLAPNKRSRNKAACNVDAPRLVDIKNIQNSFGCFQATKNLDGLVINPNPNCDELLPYICEY</sequence>
<dbReference type="AlphaFoldDB" id="A0AAV2HE08"/>
<dbReference type="SMART" id="SM00216">
    <property type="entry name" value="VWD"/>
    <property type="match status" value="1"/>
</dbReference>
<dbReference type="GO" id="GO:0005615">
    <property type="term" value="C:extracellular space"/>
    <property type="evidence" value="ECO:0007669"/>
    <property type="project" value="TreeGrafter"/>
</dbReference>
<dbReference type="InterPro" id="IPR016186">
    <property type="entry name" value="C-type_lectin-like/link_sf"/>
</dbReference>
<feature type="compositionally biased region" description="Basic and acidic residues" evidence="3">
    <location>
        <begin position="25"/>
        <end position="55"/>
    </location>
</feature>
<dbReference type="Gene3D" id="3.10.100.10">
    <property type="entry name" value="Mannose-Binding Protein A, subunit A"/>
    <property type="match status" value="1"/>
</dbReference>
<comment type="caution">
    <text evidence="5">The sequence shown here is derived from an EMBL/GenBank/DDBJ whole genome shotgun (WGS) entry which is preliminary data.</text>
</comment>
<evidence type="ECO:0000313" key="5">
    <source>
        <dbReference type="EMBL" id="CAL1532130.1"/>
    </source>
</evidence>
<feature type="non-terminal residue" evidence="5">
    <location>
        <position position="1077"/>
    </location>
</feature>
<dbReference type="Gene3D" id="2.10.25.10">
    <property type="entry name" value="Laminin"/>
    <property type="match status" value="2"/>
</dbReference>
<keyword evidence="6" id="KW-1185">Reference proteome</keyword>
<dbReference type="PROSITE" id="PS01186">
    <property type="entry name" value="EGF_2"/>
    <property type="match status" value="1"/>
</dbReference>
<evidence type="ECO:0000256" key="3">
    <source>
        <dbReference type="SAM" id="MobiDB-lite"/>
    </source>
</evidence>
<feature type="non-terminal residue" evidence="5">
    <location>
        <position position="1"/>
    </location>
</feature>
<gene>
    <name evidence="5" type="ORF">GSLYS_00006209001</name>
</gene>
<dbReference type="SUPFAM" id="SSF56436">
    <property type="entry name" value="C-type lectin-like"/>
    <property type="match status" value="1"/>
</dbReference>
<evidence type="ECO:0000256" key="2">
    <source>
        <dbReference type="ARBA" id="ARBA00023180"/>
    </source>
</evidence>
<dbReference type="Proteomes" id="UP001497497">
    <property type="component" value="Unassembled WGS sequence"/>
</dbReference>
<feature type="domain" description="VWFD" evidence="4">
    <location>
        <begin position="432"/>
        <end position="618"/>
    </location>
</feature>
<dbReference type="EMBL" id="CAXITT010000107">
    <property type="protein sequence ID" value="CAL1532130.1"/>
    <property type="molecule type" value="Genomic_DNA"/>
</dbReference>
<dbReference type="Pfam" id="PF00094">
    <property type="entry name" value="VWD"/>
    <property type="match status" value="1"/>
</dbReference>
<dbReference type="InterPro" id="IPR001846">
    <property type="entry name" value="VWF_type-D"/>
</dbReference>
<keyword evidence="2" id="KW-0325">Glycoprotein</keyword>
<dbReference type="InterPro" id="IPR036084">
    <property type="entry name" value="Ser_inhib-like_sf"/>
</dbReference>
<proteinExistence type="predicted"/>
<dbReference type="InterPro" id="IPR000742">
    <property type="entry name" value="EGF"/>
</dbReference>
<dbReference type="PANTHER" id="PTHR11339">
    <property type="entry name" value="EXTRACELLULAR MATRIX GLYCOPROTEIN RELATED"/>
    <property type="match status" value="1"/>
</dbReference>
<feature type="compositionally biased region" description="Basic and acidic residues" evidence="3">
    <location>
        <begin position="1"/>
        <end position="17"/>
    </location>
</feature>
<dbReference type="InterPro" id="IPR050780">
    <property type="entry name" value="Mucin_vWF_Thrombospondin_sf"/>
</dbReference>
<evidence type="ECO:0000313" key="6">
    <source>
        <dbReference type="Proteomes" id="UP001497497"/>
    </source>
</evidence>
<organism evidence="5 6">
    <name type="scientific">Lymnaea stagnalis</name>
    <name type="common">Great pond snail</name>
    <name type="synonym">Helix stagnalis</name>
    <dbReference type="NCBI Taxonomy" id="6523"/>
    <lineage>
        <taxon>Eukaryota</taxon>
        <taxon>Metazoa</taxon>
        <taxon>Spiralia</taxon>
        <taxon>Lophotrochozoa</taxon>
        <taxon>Mollusca</taxon>
        <taxon>Gastropoda</taxon>
        <taxon>Heterobranchia</taxon>
        <taxon>Euthyneura</taxon>
        <taxon>Panpulmonata</taxon>
        <taxon>Hygrophila</taxon>
        <taxon>Lymnaeoidea</taxon>
        <taxon>Lymnaeidae</taxon>
        <taxon>Lymnaea</taxon>
    </lineage>
</organism>
<name>A0AAV2HE08_LYMST</name>
<dbReference type="GO" id="GO:0031012">
    <property type="term" value="C:extracellular matrix"/>
    <property type="evidence" value="ECO:0007669"/>
    <property type="project" value="TreeGrafter"/>
</dbReference>
<feature type="region of interest" description="Disordered" evidence="3">
    <location>
        <begin position="1"/>
        <end position="55"/>
    </location>
</feature>
<evidence type="ECO:0000259" key="4">
    <source>
        <dbReference type="PROSITE" id="PS51233"/>
    </source>
</evidence>
<protein>
    <recommendedName>
        <fullName evidence="4">VWFD domain-containing protein</fullName>
    </recommendedName>
</protein>
<keyword evidence="1" id="KW-1015">Disulfide bond</keyword>
<reference evidence="5 6" key="1">
    <citation type="submission" date="2024-04" db="EMBL/GenBank/DDBJ databases">
        <authorList>
            <consortium name="Genoscope - CEA"/>
            <person name="William W."/>
        </authorList>
    </citation>
    <scope>NUCLEOTIDE SEQUENCE [LARGE SCALE GENOMIC DNA]</scope>
</reference>
<dbReference type="InterPro" id="IPR016187">
    <property type="entry name" value="CTDL_fold"/>
</dbReference>
<dbReference type="PANTHER" id="PTHR11339:SF373">
    <property type="entry name" value="VWFD DOMAIN-CONTAINING PROTEIN"/>
    <property type="match status" value="1"/>
</dbReference>
<dbReference type="PROSITE" id="PS51233">
    <property type="entry name" value="VWFD"/>
    <property type="match status" value="1"/>
</dbReference>
<dbReference type="SUPFAM" id="SSF57567">
    <property type="entry name" value="Serine protease inhibitors"/>
    <property type="match status" value="1"/>
</dbReference>
<dbReference type="CDD" id="cd19941">
    <property type="entry name" value="TIL"/>
    <property type="match status" value="1"/>
</dbReference>
<accession>A0AAV2HE08</accession>